<dbReference type="CDD" id="cd08215">
    <property type="entry name" value="STKc_Nek"/>
    <property type="match status" value="1"/>
</dbReference>
<name>A0AAD2E077_9LAMI</name>
<keyword evidence="7" id="KW-0067">ATP-binding</keyword>
<proteinExistence type="inferred from homology"/>
<evidence type="ECO:0000256" key="10">
    <source>
        <dbReference type="ARBA" id="ARBA00055766"/>
    </source>
</evidence>
<comment type="function">
    <text evidence="10">May be involved in plant development processes.</text>
</comment>
<comment type="similarity">
    <text evidence="1">Belongs to the protein kinase superfamily. NEK Ser/Thr protein kinase family. NIMA subfamily.</text>
</comment>
<dbReference type="EC" id="2.7.11.1" evidence="2"/>
<evidence type="ECO:0000313" key="13">
    <source>
        <dbReference type="EMBL" id="CAI9774327.1"/>
    </source>
</evidence>
<reference evidence="13" key="1">
    <citation type="submission" date="2023-05" db="EMBL/GenBank/DDBJ databases">
        <authorList>
            <person name="Huff M."/>
        </authorList>
    </citation>
    <scope>NUCLEOTIDE SEQUENCE</scope>
</reference>
<evidence type="ECO:0000256" key="1">
    <source>
        <dbReference type="ARBA" id="ARBA00010886"/>
    </source>
</evidence>
<dbReference type="Proteomes" id="UP000834106">
    <property type="component" value="Chromosome 13"/>
</dbReference>
<keyword evidence="5" id="KW-0547">Nucleotide-binding</keyword>
<organism evidence="13 14">
    <name type="scientific">Fraxinus pennsylvanica</name>
    <dbReference type="NCBI Taxonomy" id="56036"/>
    <lineage>
        <taxon>Eukaryota</taxon>
        <taxon>Viridiplantae</taxon>
        <taxon>Streptophyta</taxon>
        <taxon>Embryophyta</taxon>
        <taxon>Tracheophyta</taxon>
        <taxon>Spermatophyta</taxon>
        <taxon>Magnoliopsida</taxon>
        <taxon>eudicotyledons</taxon>
        <taxon>Gunneridae</taxon>
        <taxon>Pentapetalae</taxon>
        <taxon>asterids</taxon>
        <taxon>lamiids</taxon>
        <taxon>Lamiales</taxon>
        <taxon>Oleaceae</taxon>
        <taxon>Oleeae</taxon>
        <taxon>Fraxinus</taxon>
    </lineage>
</organism>
<dbReference type="FunFam" id="1.10.510.10:FF:000788">
    <property type="entry name" value="Serine/threonine-protein kinase Nek3"/>
    <property type="match status" value="1"/>
</dbReference>
<keyword evidence="6" id="KW-0418">Kinase</keyword>
<dbReference type="Gene3D" id="3.30.200.20">
    <property type="entry name" value="Phosphorylase Kinase, domain 1"/>
    <property type="match status" value="1"/>
</dbReference>
<evidence type="ECO:0000256" key="11">
    <source>
        <dbReference type="SAM" id="MobiDB-lite"/>
    </source>
</evidence>
<dbReference type="Pfam" id="PF00069">
    <property type="entry name" value="Pkinase"/>
    <property type="match status" value="1"/>
</dbReference>
<evidence type="ECO:0000259" key="12">
    <source>
        <dbReference type="PROSITE" id="PS50011"/>
    </source>
</evidence>
<accession>A0AAD2E077</accession>
<feature type="region of interest" description="Disordered" evidence="11">
    <location>
        <begin position="377"/>
        <end position="402"/>
    </location>
</feature>
<dbReference type="PANTHER" id="PTHR43671:SF66">
    <property type="entry name" value="SERINE_THREONINE-PROTEIN KINASE NEK2"/>
    <property type="match status" value="1"/>
</dbReference>
<feature type="compositionally biased region" description="Low complexity" evidence="11">
    <location>
        <begin position="537"/>
        <end position="547"/>
    </location>
</feature>
<dbReference type="SUPFAM" id="SSF56112">
    <property type="entry name" value="Protein kinase-like (PK-like)"/>
    <property type="match status" value="1"/>
</dbReference>
<evidence type="ECO:0000256" key="7">
    <source>
        <dbReference type="ARBA" id="ARBA00022840"/>
    </source>
</evidence>
<dbReference type="InterPro" id="IPR008271">
    <property type="entry name" value="Ser/Thr_kinase_AS"/>
</dbReference>
<dbReference type="AlphaFoldDB" id="A0AAD2E077"/>
<comment type="catalytic activity">
    <reaction evidence="9">
        <text>L-seryl-[protein] + ATP = O-phospho-L-seryl-[protein] + ADP + H(+)</text>
        <dbReference type="Rhea" id="RHEA:17989"/>
        <dbReference type="Rhea" id="RHEA-COMP:9863"/>
        <dbReference type="Rhea" id="RHEA-COMP:11604"/>
        <dbReference type="ChEBI" id="CHEBI:15378"/>
        <dbReference type="ChEBI" id="CHEBI:29999"/>
        <dbReference type="ChEBI" id="CHEBI:30616"/>
        <dbReference type="ChEBI" id="CHEBI:83421"/>
        <dbReference type="ChEBI" id="CHEBI:456216"/>
        <dbReference type="EC" id="2.7.11.1"/>
    </reaction>
</comment>
<dbReference type="PROSITE" id="PS00108">
    <property type="entry name" value="PROTEIN_KINASE_ST"/>
    <property type="match status" value="1"/>
</dbReference>
<evidence type="ECO:0000313" key="14">
    <source>
        <dbReference type="Proteomes" id="UP000834106"/>
    </source>
</evidence>
<evidence type="ECO:0000256" key="6">
    <source>
        <dbReference type="ARBA" id="ARBA00022777"/>
    </source>
</evidence>
<keyword evidence="3" id="KW-0723">Serine/threonine-protein kinase</keyword>
<dbReference type="InterPro" id="IPR050660">
    <property type="entry name" value="NEK_Ser/Thr_kinase"/>
</dbReference>
<protein>
    <recommendedName>
        <fullName evidence="2">non-specific serine/threonine protein kinase</fullName>
        <ecNumber evidence="2">2.7.11.1</ecNumber>
    </recommendedName>
</protein>
<dbReference type="SMART" id="SM00220">
    <property type="entry name" value="S_TKc"/>
    <property type="match status" value="1"/>
</dbReference>
<dbReference type="GO" id="GO:0004674">
    <property type="term" value="F:protein serine/threonine kinase activity"/>
    <property type="evidence" value="ECO:0007669"/>
    <property type="project" value="UniProtKB-KW"/>
</dbReference>
<dbReference type="PANTHER" id="PTHR43671">
    <property type="entry name" value="SERINE/THREONINE-PROTEIN KINASE NEK"/>
    <property type="match status" value="1"/>
</dbReference>
<sequence length="613" mass="68195">MENYEILEQIARGSFGRALLVRHKQEKKKYVMKRIRLARQTDRTRRSAHQEMELISKVQNPYIVEYKDCWVEKGCYVCIVIGYCEGGDMAETIKKANGVHFPEERICKWVVQLLMALDYLHTNHILHRDVKCSNIFLTKEQDIRLGDFGLAKVLTSDNLASSVVGTPSYMCPELLADIPYGSKSDIWSLGCCIYEMTAHKPAFKAFDIQGLINKINKSIVSPLPTMYSVAFRGLIKSMLRKNPELRPSAADLLKHPHLRPYILNIHLKSNIPRHPTFPIQSSDANYVKKTIFMEPEAVPMLTDRDKMEKRRSFGNNRALNPSISGNELDYLCSSPRARNFSSHFNRSFSELSADSDNEFTGVKNSVTTKLSSAVESPNVNSAQASATPRRQITPTKISNCGSTRELLPVSHTPARKPSQSSRASILLSTGTSYKHTVGFLRSVESPDVSVNAPRIDKMVEFPLGSSEDILFPICQASSTSAQCSSTSSYSSDPSITKDKCTVQILNKAFVGPHTAGAGAAYGVPQNGSESSKHIPASGGSTHSSSNSRQHKFDTSSYLQRANALEGLLEFSAQLLQQQRFDELTVLLKPFGLEKVSPRETAIWLTKSFKENVA</sequence>
<dbReference type="EMBL" id="OU503048">
    <property type="protein sequence ID" value="CAI9774327.1"/>
    <property type="molecule type" value="Genomic_DNA"/>
</dbReference>
<dbReference type="InterPro" id="IPR011009">
    <property type="entry name" value="Kinase-like_dom_sf"/>
</dbReference>
<evidence type="ECO:0000256" key="8">
    <source>
        <dbReference type="ARBA" id="ARBA00047899"/>
    </source>
</evidence>
<evidence type="ECO:0000256" key="5">
    <source>
        <dbReference type="ARBA" id="ARBA00022741"/>
    </source>
</evidence>
<dbReference type="Gene3D" id="1.10.510.10">
    <property type="entry name" value="Transferase(Phosphotransferase) domain 1"/>
    <property type="match status" value="1"/>
</dbReference>
<dbReference type="InterPro" id="IPR000719">
    <property type="entry name" value="Prot_kinase_dom"/>
</dbReference>
<feature type="region of interest" description="Disordered" evidence="11">
    <location>
        <begin position="520"/>
        <end position="552"/>
    </location>
</feature>
<dbReference type="PROSITE" id="PS50011">
    <property type="entry name" value="PROTEIN_KINASE_DOM"/>
    <property type="match status" value="1"/>
</dbReference>
<dbReference type="FunFam" id="3.30.200.20:FF:000108">
    <property type="entry name" value="Serine/threonine-protein kinase Nek2"/>
    <property type="match status" value="1"/>
</dbReference>
<feature type="domain" description="Protein kinase" evidence="12">
    <location>
        <begin position="4"/>
        <end position="258"/>
    </location>
</feature>
<keyword evidence="4" id="KW-0808">Transferase</keyword>
<gene>
    <name evidence="13" type="ORF">FPE_LOCUS21757</name>
</gene>
<keyword evidence="14" id="KW-1185">Reference proteome</keyword>
<dbReference type="GO" id="GO:0005524">
    <property type="term" value="F:ATP binding"/>
    <property type="evidence" value="ECO:0007669"/>
    <property type="project" value="UniProtKB-KW"/>
</dbReference>
<comment type="catalytic activity">
    <reaction evidence="8">
        <text>L-threonyl-[protein] + ATP = O-phospho-L-threonyl-[protein] + ADP + H(+)</text>
        <dbReference type="Rhea" id="RHEA:46608"/>
        <dbReference type="Rhea" id="RHEA-COMP:11060"/>
        <dbReference type="Rhea" id="RHEA-COMP:11605"/>
        <dbReference type="ChEBI" id="CHEBI:15378"/>
        <dbReference type="ChEBI" id="CHEBI:30013"/>
        <dbReference type="ChEBI" id="CHEBI:30616"/>
        <dbReference type="ChEBI" id="CHEBI:61977"/>
        <dbReference type="ChEBI" id="CHEBI:456216"/>
        <dbReference type="EC" id="2.7.11.1"/>
    </reaction>
</comment>
<evidence type="ECO:0000256" key="3">
    <source>
        <dbReference type="ARBA" id="ARBA00022527"/>
    </source>
</evidence>
<evidence type="ECO:0000256" key="9">
    <source>
        <dbReference type="ARBA" id="ARBA00048679"/>
    </source>
</evidence>
<evidence type="ECO:0000256" key="4">
    <source>
        <dbReference type="ARBA" id="ARBA00022679"/>
    </source>
</evidence>
<evidence type="ECO:0000256" key="2">
    <source>
        <dbReference type="ARBA" id="ARBA00012513"/>
    </source>
</evidence>